<name>A0AAV7H966_DENCH</name>
<reference evidence="1" key="2">
    <citation type="submission" date="2021-03" db="EMBL/GenBank/DDBJ databases">
        <authorList>
            <person name="Zhang Y."/>
            <person name="Zhang G.-Q."/>
            <person name="Huang T."/>
            <person name="Niu S.-C."/>
            <person name="Liu Z.-J."/>
        </authorList>
    </citation>
    <scope>NUCLEOTIDE SEQUENCE</scope>
    <source>
        <strain evidence="1">Lindl</strain>
        <tissue evidence="1">Fresh leaves</tissue>
    </source>
</reference>
<reference evidence="1 3" key="1">
    <citation type="journal article" date="2021" name="Hortic Res">
        <title>Chromosome-scale assembly of the Dendrobium chrysotoxum genome enhances the understanding of orchid evolution.</title>
        <authorList>
            <person name="Zhang Y."/>
            <person name="Zhang G.Q."/>
            <person name="Zhang D."/>
            <person name="Liu X.D."/>
            <person name="Xu X.Y."/>
            <person name="Sun W.H."/>
            <person name="Yu X."/>
            <person name="Zhu X."/>
            <person name="Wang Z.W."/>
            <person name="Zhao X."/>
            <person name="Zhong W.Y."/>
            <person name="Chen H."/>
            <person name="Yin W.L."/>
            <person name="Huang T."/>
            <person name="Niu S.C."/>
            <person name="Liu Z.J."/>
        </authorList>
    </citation>
    <scope>NUCLEOTIDE SEQUENCE [LARGE SCALE GENOMIC DNA]</scope>
    <source>
        <strain evidence="1">Lindl</strain>
    </source>
</reference>
<evidence type="ECO:0000313" key="1">
    <source>
        <dbReference type="EMBL" id="KAH0464239.1"/>
    </source>
</evidence>
<dbReference type="EMBL" id="JAGFBR010000007">
    <property type="protein sequence ID" value="KAH0464239.1"/>
    <property type="molecule type" value="Genomic_DNA"/>
</dbReference>
<dbReference type="AlphaFoldDB" id="A0AAV7H966"/>
<organism evidence="1 3">
    <name type="scientific">Dendrobium chrysotoxum</name>
    <name type="common">Orchid</name>
    <dbReference type="NCBI Taxonomy" id="161865"/>
    <lineage>
        <taxon>Eukaryota</taxon>
        <taxon>Viridiplantae</taxon>
        <taxon>Streptophyta</taxon>
        <taxon>Embryophyta</taxon>
        <taxon>Tracheophyta</taxon>
        <taxon>Spermatophyta</taxon>
        <taxon>Magnoliopsida</taxon>
        <taxon>Liliopsida</taxon>
        <taxon>Asparagales</taxon>
        <taxon>Orchidaceae</taxon>
        <taxon>Epidendroideae</taxon>
        <taxon>Malaxideae</taxon>
        <taxon>Dendrobiinae</taxon>
        <taxon>Dendrobium</taxon>
    </lineage>
</organism>
<sequence length="137" mass="14715">MAHLNLARTGPQRHECPVSRTPVRRVKVTDGYPLIDLLLSINGQDVRHVNANAGHRVAVINQVGEEALVAAHRLGNLTAVHPSHVPDKDVPLGALRVRRGSDLDVVAEHGDGEVDHILGRRGAALRLAVARSALAVR</sequence>
<gene>
    <name evidence="1" type="ORF">IEQ34_007025</name>
    <name evidence="2" type="ORF">IEQ34_007142</name>
</gene>
<dbReference type="Proteomes" id="UP000775213">
    <property type="component" value="Unassembled WGS sequence"/>
</dbReference>
<protein>
    <recommendedName>
        <fullName evidence="4">PDZ domain-containing protein</fullName>
    </recommendedName>
</protein>
<keyword evidence="3" id="KW-1185">Reference proteome</keyword>
<dbReference type="EMBL" id="JAGFBR010000007">
    <property type="protein sequence ID" value="KAH0464356.1"/>
    <property type="molecule type" value="Genomic_DNA"/>
</dbReference>
<comment type="caution">
    <text evidence="1">The sequence shown here is derived from an EMBL/GenBank/DDBJ whole genome shotgun (WGS) entry which is preliminary data.</text>
</comment>
<evidence type="ECO:0000313" key="2">
    <source>
        <dbReference type="EMBL" id="KAH0464356.1"/>
    </source>
</evidence>
<accession>A0AAV7H966</accession>
<evidence type="ECO:0000313" key="3">
    <source>
        <dbReference type="Proteomes" id="UP000775213"/>
    </source>
</evidence>
<evidence type="ECO:0008006" key="4">
    <source>
        <dbReference type="Google" id="ProtNLM"/>
    </source>
</evidence>
<proteinExistence type="predicted"/>